<evidence type="ECO:0000256" key="3">
    <source>
        <dbReference type="ARBA" id="ARBA00022723"/>
    </source>
</evidence>
<evidence type="ECO:0008006" key="8">
    <source>
        <dbReference type="Google" id="ProtNLM"/>
    </source>
</evidence>
<dbReference type="Proteomes" id="UP000233256">
    <property type="component" value="Unassembled WGS sequence"/>
</dbReference>
<evidence type="ECO:0000256" key="2">
    <source>
        <dbReference type="ARBA" id="ARBA00022485"/>
    </source>
</evidence>
<keyword evidence="3" id="KW-0479">Metal-binding</keyword>
<evidence type="ECO:0000256" key="1">
    <source>
        <dbReference type="ARBA" id="ARBA00001966"/>
    </source>
</evidence>
<comment type="cofactor">
    <cofactor evidence="1">
        <name>[4Fe-4S] cluster</name>
        <dbReference type="ChEBI" id="CHEBI:49883"/>
    </cofactor>
</comment>
<dbReference type="Pfam" id="PF02401">
    <property type="entry name" value="LYTB"/>
    <property type="match status" value="1"/>
</dbReference>
<evidence type="ECO:0000256" key="5">
    <source>
        <dbReference type="ARBA" id="ARBA00023014"/>
    </source>
</evidence>
<dbReference type="GO" id="GO:0051539">
    <property type="term" value="F:4 iron, 4 sulfur cluster binding"/>
    <property type="evidence" value="ECO:0007669"/>
    <property type="project" value="UniProtKB-KW"/>
</dbReference>
<dbReference type="GO" id="GO:0019288">
    <property type="term" value="P:isopentenyl diphosphate biosynthetic process, methylerythritol 4-phosphate pathway"/>
    <property type="evidence" value="ECO:0007669"/>
    <property type="project" value="InterPro"/>
</dbReference>
<organism evidence="6 7">
    <name type="scientific">Candidatus Wallbacteria bacterium HGW-Wallbacteria-1</name>
    <dbReference type="NCBI Taxonomy" id="2013854"/>
    <lineage>
        <taxon>Bacteria</taxon>
        <taxon>Candidatus Walliibacteriota</taxon>
    </lineage>
</organism>
<keyword evidence="4" id="KW-0408">Iron</keyword>
<gene>
    <name evidence="6" type="ORF">CVV64_10760</name>
</gene>
<dbReference type="GO" id="GO:0051745">
    <property type="term" value="F:4-hydroxy-3-methylbut-2-enyl diphosphate reductase activity"/>
    <property type="evidence" value="ECO:0007669"/>
    <property type="project" value="InterPro"/>
</dbReference>
<proteinExistence type="predicted"/>
<dbReference type="GO" id="GO:0050992">
    <property type="term" value="P:dimethylallyl diphosphate biosynthetic process"/>
    <property type="evidence" value="ECO:0007669"/>
    <property type="project" value="InterPro"/>
</dbReference>
<dbReference type="AlphaFoldDB" id="A0A2N1PPE2"/>
<dbReference type="GO" id="GO:0046872">
    <property type="term" value="F:metal ion binding"/>
    <property type="evidence" value="ECO:0007669"/>
    <property type="project" value="UniProtKB-KW"/>
</dbReference>
<evidence type="ECO:0000256" key="4">
    <source>
        <dbReference type="ARBA" id="ARBA00023004"/>
    </source>
</evidence>
<reference evidence="6 7" key="1">
    <citation type="journal article" date="2017" name="ISME J.">
        <title>Potential for microbial H2 and metal transformations associated with novel bacteria and archaea in deep terrestrial subsurface sediments.</title>
        <authorList>
            <person name="Hernsdorf A.W."/>
            <person name="Amano Y."/>
            <person name="Miyakawa K."/>
            <person name="Ise K."/>
            <person name="Suzuki Y."/>
            <person name="Anantharaman K."/>
            <person name="Probst A."/>
            <person name="Burstein D."/>
            <person name="Thomas B.C."/>
            <person name="Banfield J.F."/>
        </authorList>
    </citation>
    <scope>NUCLEOTIDE SEQUENCE [LARGE SCALE GENOMIC DNA]</scope>
    <source>
        <strain evidence="6">HGW-Wallbacteria-1</strain>
    </source>
</reference>
<dbReference type="InterPro" id="IPR003451">
    <property type="entry name" value="LytB/IspH"/>
</dbReference>
<evidence type="ECO:0000313" key="7">
    <source>
        <dbReference type="Proteomes" id="UP000233256"/>
    </source>
</evidence>
<dbReference type="EMBL" id="PGXC01000007">
    <property type="protein sequence ID" value="PKK90201.1"/>
    <property type="molecule type" value="Genomic_DNA"/>
</dbReference>
<dbReference type="PANTHER" id="PTHR30426">
    <property type="entry name" value="4-HYDROXY-3-METHYLBUT-2-ENYL DIPHOSPHATE REDUCTASE"/>
    <property type="match status" value="1"/>
</dbReference>
<comment type="caution">
    <text evidence="6">The sequence shown here is derived from an EMBL/GenBank/DDBJ whole genome shotgun (WGS) entry which is preliminary data.</text>
</comment>
<dbReference type="Gene3D" id="3.40.1010.20">
    <property type="entry name" value="4-hydroxy-3-methylbut-2-enyl diphosphate reductase, catalytic domain"/>
    <property type="match status" value="2"/>
</dbReference>
<keyword evidence="2" id="KW-0004">4Fe-4S</keyword>
<keyword evidence="5" id="KW-0411">Iron-sulfur</keyword>
<sequence>MAFNVSKLKSILFTDTDVSLAVKSAHGKLLYIGNTTVMLPEVFGFCRGVTRALALAMEAMNSTSGKIILLGEIIHNPFVNKRLMEAGVTIPDEADFKEIIRNSSNTDTIIIPAFGIEKNLEEQLQTHCKARVVDATCEDVKRIWTFVSSEKDLGRTIVLFGKPSHSEIKATLSRSLGHNCVIIIPKVASAEKLSRELTETASNKSVSLHPSKSTDPEKNGGIAVFNGHLMNPAALSLASQTTMLHSETLELTEILTDLSLAAGGTLHSCSTICRATQQRQDAALELCRENSPDLVIVIGGYDSSNTANLFRIVRSLQKSIFIEGAHCLSESHLSHHDPDSNETLIDEEMNWSEFKRIALLAGASCPSAVIGEVIRRLRQLLPH</sequence>
<protein>
    <recommendedName>
        <fullName evidence="8">4-hydroxy-3-methylbut-2-enyl diphosphate reductase</fullName>
    </recommendedName>
</protein>
<dbReference type="PANTHER" id="PTHR30426:SF0">
    <property type="entry name" value="4-HYDROXY-3-METHYLBUT-2-ENYL DIPHOSPHATE REDUCTASE"/>
    <property type="match status" value="1"/>
</dbReference>
<accession>A0A2N1PPE2</accession>
<name>A0A2N1PPE2_9BACT</name>
<dbReference type="Gene3D" id="3.40.50.11270">
    <property type="match status" value="1"/>
</dbReference>
<evidence type="ECO:0000313" key="6">
    <source>
        <dbReference type="EMBL" id="PKK90201.1"/>
    </source>
</evidence>